<reference evidence="1 2" key="2">
    <citation type="submission" date="2017-09" db="EMBL/GenBank/DDBJ databases">
        <title>Extensive intraspecific genome diversity in a model arbuscular mycorrhizal fungus.</title>
        <authorList>
            <person name="Chen E.C."/>
            <person name="Morin E."/>
            <person name="Beaudet D."/>
            <person name="Noel J."/>
            <person name="Ndikumana S."/>
            <person name="Charron P."/>
            <person name="St-Onge C."/>
            <person name="Giorgi J."/>
            <person name="Grigoriev I.V."/>
            <person name="Roux C."/>
            <person name="Martin F.M."/>
            <person name="Corradi N."/>
        </authorList>
    </citation>
    <scope>NUCLEOTIDE SEQUENCE [LARGE SCALE GENOMIC DNA]</scope>
    <source>
        <strain evidence="1 2">A5</strain>
    </source>
</reference>
<comment type="caution">
    <text evidence="1">The sequence shown here is derived from an EMBL/GenBank/DDBJ whole genome shotgun (WGS) entry which is preliminary data.</text>
</comment>
<dbReference type="AlphaFoldDB" id="A0A2N0P643"/>
<evidence type="ECO:0000313" key="2">
    <source>
        <dbReference type="Proteomes" id="UP000232722"/>
    </source>
</evidence>
<dbReference type="Proteomes" id="UP000232722">
    <property type="component" value="Unassembled WGS sequence"/>
</dbReference>
<evidence type="ECO:0000313" key="1">
    <source>
        <dbReference type="EMBL" id="PKC02289.1"/>
    </source>
</evidence>
<organism evidence="1 2">
    <name type="scientific">Rhizophagus irregularis</name>
    <dbReference type="NCBI Taxonomy" id="588596"/>
    <lineage>
        <taxon>Eukaryota</taxon>
        <taxon>Fungi</taxon>
        <taxon>Fungi incertae sedis</taxon>
        <taxon>Mucoromycota</taxon>
        <taxon>Glomeromycotina</taxon>
        <taxon>Glomeromycetes</taxon>
        <taxon>Glomerales</taxon>
        <taxon>Glomeraceae</taxon>
        <taxon>Rhizophagus</taxon>
    </lineage>
</organism>
<name>A0A2N0P643_9GLOM</name>
<dbReference type="VEuPathDB" id="FungiDB:RhiirA1_400954"/>
<accession>A0A2N0P643</accession>
<dbReference type="VEuPathDB" id="FungiDB:RhiirFUN_016163"/>
<reference evidence="1 2" key="1">
    <citation type="submission" date="2016-04" db="EMBL/GenBank/DDBJ databases">
        <title>Genome analyses suggest a sexual origin of heterokaryosis in a supposedly ancient asexual fungus.</title>
        <authorList>
            <person name="Ropars J."/>
            <person name="Sedzielewska K."/>
            <person name="Noel J."/>
            <person name="Charron P."/>
            <person name="Farinelli L."/>
            <person name="Marton T."/>
            <person name="Kruger M."/>
            <person name="Pelin A."/>
            <person name="Brachmann A."/>
            <person name="Corradi N."/>
        </authorList>
    </citation>
    <scope>NUCLEOTIDE SEQUENCE [LARGE SCALE GENOMIC DNA]</scope>
    <source>
        <strain evidence="1 2">A5</strain>
    </source>
</reference>
<dbReference type="VEuPathDB" id="FungiDB:FUN_024043"/>
<sequence length="251" mass="29905">MNIRIWKVQFTFSDKEKLVRLLHKGLSIEGEAQKTEIRNATDEIGQHFIQRFSTKKELWNNFLEKNWNNCGENWGNLDFTSEHMFGIMEAYKEGTKEILNILEEVINKLQSMETLAVYRDFVTDFIVELGVRFRDWPNAKSAIYSKIRQESVNYGQRDKECISELQNFLQAVNMTVEDIELMTRFKKRSNKEFHKGEYLKHLEPKEARENFEASFPDSLKVFKDSFRRVFNALDHWDKYRNSDMLTKNSCI</sequence>
<proteinExistence type="predicted"/>
<dbReference type="EMBL" id="LLXJ01001412">
    <property type="protein sequence ID" value="PKC02289.1"/>
    <property type="molecule type" value="Genomic_DNA"/>
</dbReference>
<protein>
    <submittedName>
        <fullName evidence="1">Uncharacterized protein</fullName>
    </submittedName>
</protein>
<dbReference type="VEuPathDB" id="FungiDB:RhiirA1_400953"/>
<gene>
    <name evidence="1" type="ORF">RhiirA5_425457</name>
</gene>